<evidence type="ECO:0000256" key="8">
    <source>
        <dbReference type="ARBA" id="ARBA00012964"/>
    </source>
</evidence>
<evidence type="ECO:0000256" key="7">
    <source>
        <dbReference type="ARBA" id="ARBA00011738"/>
    </source>
</evidence>
<gene>
    <name evidence="14" type="ORF">PUMCH_001857</name>
</gene>
<keyword evidence="9" id="KW-0479">Metal-binding</keyword>
<protein>
    <recommendedName>
        <fullName evidence="8">5'-deoxynucleotidase</fullName>
        <ecNumber evidence="8">3.1.3.89</ecNumber>
    </recommendedName>
</protein>
<dbReference type="PANTHER" id="PTHR11845">
    <property type="entry name" value="5'-DEOXYNUCLEOTIDASE HDDC2"/>
    <property type="match status" value="1"/>
</dbReference>
<evidence type="ECO:0000256" key="11">
    <source>
        <dbReference type="ARBA" id="ARBA00022842"/>
    </source>
</evidence>
<evidence type="ECO:0000256" key="1">
    <source>
        <dbReference type="ARBA" id="ARBA00001638"/>
    </source>
</evidence>
<dbReference type="GO" id="GO:0005737">
    <property type="term" value="C:cytoplasm"/>
    <property type="evidence" value="ECO:0007669"/>
    <property type="project" value="TreeGrafter"/>
</dbReference>
<organism evidence="14 15">
    <name type="scientific">Australozyma saopauloensis</name>
    <dbReference type="NCBI Taxonomy" id="291208"/>
    <lineage>
        <taxon>Eukaryota</taxon>
        <taxon>Fungi</taxon>
        <taxon>Dikarya</taxon>
        <taxon>Ascomycota</taxon>
        <taxon>Saccharomycotina</taxon>
        <taxon>Pichiomycetes</taxon>
        <taxon>Metschnikowiaceae</taxon>
        <taxon>Australozyma</taxon>
    </lineage>
</organism>
<dbReference type="KEGG" id="asau:88172922"/>
<evidence type="ECO:0000256" key="12">
    <source>
        <dbReference type="ARBA" id="ARBA00023285"/>
    </source>
</evidence>
<dbReference type="AlphaFoldDB" id="A0AAX4H7N7"/>
<evidence type="ECO:0000313" key="15">
    <source>
        <dbReference type="Proteomes" id="UP001338582"/>
    </source>
</evidence>
<feature type="domain" description="HD/PDEase" evidence="13">
    <location>
        <begin position="100"/>
        <end position="218"/>
    </location>
</feature>
<comment type="cofactor">
    <cofactor evidence="4">
        <name>Mg(2+)</name>
        <dbReference type="ChEBI" id="CHEBI:18420"/>
    </cofactor>
</comment>
<evidence type="ECO:0000256" key="3">
    <source>
        <dbReference type="ARBA" id="ARBA00001941"/>
    </source>
</evidence>
<name>A0AAX4H7N7_9ASCO</name>
<dbReference type="EC" id="3.1.3.89" evidence="8"/>
<keyword evidence="12" id="KW-0170">Cobalt</keyword>
<proteinExistence type="inferred from homology"/>
<dbReference type="GO" id="GO:0046872">
    <property type="term" value="F:metal ion binding"/>
    <property type="evidence" value="ECO:0007669"/>
    <property type="project" value="UniProtKB-KW"/>
</dbReference>
<comment type="catalytic activity">
    <reaction evidence="1">
        <text>a 2'-deoxyribonucleoside 5'-phosphate + H2O = a 2'-deoxyribonucleoside + phosphate</text>
        <dbReference type="Rhea" id="RHEA:36167"/>
        <dbReference type="ChEBI" id="CHEBI:15377"/>
        <dbReference type="ChEBI" id="CHEBI:18274"/>
        <dbReference type="ChEBI" id="CHEBI:43474"/>
        <dbReference type="ChEBI" id="CHEBI:65317"/>
        <dbReference type="EC" id="3.1.3.89"/>
    </reaction>
</comment>
<dbReference type="SMART" id="SM00471">
    <property type="entry name" value="HDc"/>
    <property type="match status" value="1"/>
</dbReference>
<comment type="function">
    <text evidence="5">Catalyzes the dephosphorylation of the nucleoside 5'-monophosphates deoxyadenosine monophosphate (dAMP), deoxycytidine monophosphate (dCMP), deoxyguanosine monophosphate (dGMP) and deoxythymidine monophosphate (dTMP).</text>
</comment>
<dbReference type="FunFam" id="1.10.3210.10:FF:000011">
    <property type="entry name" value="HD domain-containing protein 2"/>
    <property type="match status" value="1"/>
</dbReference>
<dbReference type="InterPro" id="IPR039356">
    <property type="entry name" value="YfbR/HDDC2"/>
</dbReference>
<comment type="similarity">
    <text evidence="6">Belongs to the HDDC2 family.</text>
</comment>
<evidence type="ECO:0000256" key="4">
    <source>
        <dbReference type="ARBA" id="ARBA00001946"/>
    </source>
</evidence>
<comment type="cofactor">
    <cofactor evidence="3">
        <name>Co(2+)</name>
        <dbReference type="ChEBI" id="CHEBI:48828"/>
    </cofactor>
</comment>
<reference evidence="14 15" key="1">
    <citation type="submission" date="2023-10" db="EMBL/GenBank/DDBJ databases">
        <title>Draft Genome Sequence of Candida saopaulonensis from a very Premature Infant with Sepsis.</title>
        <authorList>
            <person name="Ning Y."/>
            <person name="Dai R."/>
            <person name="Xiao M."/>
            <person name="Xu Y."/>
            <person name="Yan Q."/>
            <person name="Zhang L."/>
        </authorList>
    </citation>
    <scope>NUCLEOTIDE SEQUENCE [LARGE SCALE GENOMIC DNA]</scope>
    <source>
        <strain evidence="14 15">19XY460</strain>
    </source>
</reference>
<keyword evidence="15" id="KW-1185">Reference proteome</keyword>
<dbReference type="GO" id="GO:0009159">
    <property type="term" value="P:deoxyribonucleoside monophosphate catabolic process"/>
    <property type="evidence" value="ECO:0007669"/>
    <property type="project" value="UniProtKB-ARBA"/>
</dbReference>
<dbReference type="Gene3D" id="1.10.3210.10">
    <property type="entry name" value="Hypothetical protein af1432"/>
    <property type="match status" value="1"/>
</dbReference>
<evidence type="ECO:0000256" key="9">
    <source>
        <dbReference type="ARBA" id="ARBA00022723"/>
    </source>
</evidence>
<dbReference type="RefSeq" id="XP_062876961.1">
    <property type="nucleotide sequence ID" value="XM_063020891.1"/>
</dbReference>
<dbReference type="InterPro" id="IPR003607">
    <property type="entry name" value="HD/PDEase_dom"/>
</dbReference>
<dbReference type="Proteomes" id="UP001338582">
    <property type="component" value="Chromosome 2"/>
</dbReference>
<evidence type="ECO:0000259" key="13">
    <source>
        <dbReference type="SMART" id="SM00471"/>
    </source>
</evidence>
<accession>A0AAX4H7N7</accession>
<dbReference type="EMBL" id="CP138895">
    <property type="protein sequence ID" value="WPK24578.1"/>
    <property type="molecule type" value="Genomic_DNA"/>
</dbReference>
<evidence type="ECO:0000256" key="2">
    <source>
        <dbReference type="ARBA" id="ARBA00001936"/>
    </source>
</evidence>
<evidence type="ECO:0000256" key="5">
    <source>
        <dbReference type="ARBA" id="ARBA00004074"/>
    </source>
</evidence>
<comment type="cofactor">
    <cofactor evidence="2">
        <name>Mn(2+)</name>
        <dbReference type="ChEBI" id="CHEBI:29035"/>
    </cofactor>
</comment>
<dbReference type="InterPro" id="IPR006674">
    <property type="entry name" value="HD_domain"/>
</dbReference>
<dbReference type="GeneID" id="88172922"/>
<dbReference type="Pfam" id="PF13023">
    <property type="entry name" value="HD_3"/>
    <property type="match status" value="1"/>
</dbReference>
<comment type="subunit">
    <text evidence="7">Homodimer.</text>
</comment>
<dbReference type="PANTHER" id="PTHR11845:SF13">
    <property type="entry name" value="5'-DEOXYNUCLEOTIDASE HDDC2"/>
    <property type="match status" value="1"/>
</dbReference>
<evidence type="ECO:0000313" key="14">
    <source>
        <dbReference type="EMBL" id="WPK24578.1"/>
    </source>
</evidence>
<keyword evidence="10" id="KW-0378">Hydrolase</keyword>
<evidence type="ECO:0000256" key="10">
    <source>
        <dbReference type="ARBA" id="ARBA00022801"/>
    </source>
</evidence>
<keyword evidence="11" id="KW-0460">Magnesium</keyword>
<dbReference type="GO" id="GO:0002953">
    <property type="term" value="F:5'-deoxynucleotidase activity"/>
    <property type="evidence" value="ECO:0007669"/>
    <property type="project" value="UniProtKB-EC"/>
</dbReference>
<evidence type="ECO:0000256" key="6">
    <source>
        <dbReference type="ARBA" id="ARBA00009999"/>
    </source>
</evidence>
<sequence>MLSAARHSLLKWRIFKPHPACITGRSFCTSSHCFLHINHVNKPQMTQHVWKPADHIPERVQALIRSQQPINSMLAFTQILRLLKTQPRTGWVDKGIPVAKVESISDHMYRMSLIAMALPAEEVSIDKCVKIALVHDIAESLVGDITPFGGVTKAEKHRREEETIDYLVALIEGYSPRFAREMKELWLAYENILCPEARYVKDIDKFEMIAQAWDYEQDYGIQYDLSEFYKSRNGIETKIVGDLCDELVKQRTAYIESLQQ</sequence>
<dbReference type="SUPFAM" id="SSF109604">
    <property type="entry name" value="HD-domain/PDEase-like"/>
    <property type="match status" value="1"/>
</dbReference>